<dbReference type="SUPFAM" id="SSF53098">
    <property type="entry name" value="Ribonuclease H-like"/>
    <property type="match status" value="1"/>
</dbReference>
<dbReference type="PANTHER" id="PTHR43040:SF1">
    <property type="entry name" value="RIBONUCLEASE D"/>
    <property type="match status" value="1"/>
</dbReference>
<dbReference type="PANTHER" id="PTHR43040">
    <property type="entry name" value="RIBONUCLEASE D"/>
    <property type="match status" value="1"/>
</dbReference>
<sequence>MADVDTTTIHLIDTEDRVSSLVDVINAHRFEPLYIDLKGVNLYRGGTLSLMLIYLECTNDIYAVDLQTLGARAFSTTASSRFYDTTSLQTILESPETPKVFFGVWDGSDALFNQFQILIQGVDDLQLMQHAASGGWLRGNGRVTNLAACIRDDAGLTEPEARRWRADKERGRSGYFYIGRDGDDHILRRRPLDDDFLNYCAADVAYFPRLRRRYSRPLDVFWTWMVERAAQARVAESQEPRFRTRGGWRGRILGPWDGHRVQGLRTKFVEETGEDYEFEKGWAVKCKNWRQ</sequence>
<organism evidence="1 2">
    <name type="scientific">Aspergillus violaceofuscus (strain CBS 115571)</name>
    <dbReference type="NCBI Taxonomy" id="1450538"/>
    <lineage>
        <taxon>Eukaryota</taxon>
        <taxon>Fungi</taxon>
        <taxon>Dikarya</taxon>
        <taxon>Ascomycota</taxon>
        <taxon>Pezizomycotina</taxon>
        <taxon>Eurotiomycetes</taxon>
        <taxon>Eurotiomycetidae</taxon>
        <taxon>Eurotiales</taxon>
        <taxon>Aspergillaceae</taxon>
        <taxon>Aspergillus</taxon>
    </lineage>
</organism>
<evidence type="ECO:0000313" key="2">
    <source>
        <dbReference type="Proteomes" id="UP000249829"/>
    </source>
</evidence>
<dbReference type="InterPro" id="IPR012337">
    <property type="entry name" value="RNaseH-like_sf"/>
</dbReference>
<dbReference type="Gene3D" id="3.30.420.10">
    <property type="entry name" value="Ribonuclease H-like superfamily/Ribonuclease H"/>
    <property type="match status" value="1"/>
</dbReference>
<dbReference type="AlphaFoldDB" id="A0A2V5GW10"/>
<keyword evidence="2" id="KW-1185">Reference proteome</keyword>
<evidence type="ECO:0008006" key="3">
    <source>
        <dbReference type="Google" id="ProtNLM"/>
    </source>
</evidence>
<dbReference type="GO" id="GO:0003676">
    <property type="term" value="F:nucleic acid binding"/>
    <property type="evidence" value="ECO:0007669"/>
    <property type="project" value="InterPro"/>
</dbReference>
<gene>
    <name evidence="1" type="ORF">BO99DRAFT_255179</name>
</gene>
<accession>A0A2V5GW10</accession>
<proteinExistence type="predicted"/>
<name>A0A2V5GW10_ASPV1</name>
<dbReference type="EMBL" id="KZ825189">
    <property type="protein sequence ID" value="PYI15281.1"/>
    <property type="molecule type" value="Genomic_DNA"/>
</dbReference>
<dbReference type="Proteomes" id="UP000249829">
    <property type="component" value="Unassembled WGS sequence"/>
</dbReference>
<reference evidence="1 2" key="1">
    <citation type="submission" date="2018-02" db="EMBL/GenBank/DDBJ databases">
        <title>The genomes of Aspergillus section Nigri reveals drivers in fungal speciation.</title>
        <authorList>
            <consortium name="DOE Joint Genome Institute"/>
            <person name="Vesth T.C."/>
            <person name="Nybo J."/>
            <person name="Theobald S."/>
            <person name="Brandl J."/>
            <person name="Frisvad J.C."/>
            <person name="Nielsen K.F."/>
            <person name="Lyhne E.K."/>
            <person name="Kogle M.E."/>
            <person name="Kuo A."/>
            <person name="Riley R."/>
            <person name="Clum A."/>
            <person name="Nolan M."/>
            <person name="Lipzen A."/>
            <person name="Salamov A."/>
            <person name="Henrissat B."/>
            <person name="Wiebenga A."/>
            <person name="De vries R.P."/>
            <person name="Grigoriev I.V."/>
            <person name="Mortensen U.H."/>
            <person name="Andersen M.R."/>
            <person name="Baker S.E."/>
        </authorList>
    </citation>
    <scope>NUCLEOTIDE SEQUENCE [LARGE SCALE GENOMIC DNA]</scope>
    <source>
        <strain evidence="1 2">CBS 115571</strain>
    </source>
</reference>
<dbReference type="OMA" id="GSHEVFN"/>
<dbReference type="InterPro" id="IPR036397">
    <property type="entry name" value="RNaseH_sf"/>
</dbReference>
<evidence type="ECO:0000313" key="1">
    <source>
        <dbReference type="EMBL" id="PYI15281.1"/>
    </source>
</evidence>
<protein>
    <recommendedName>
        <fullName evidence="3">3'-5' exonuclease domain-containing protein</fullName>
    </recommendedName>
</protein>
<dbReference type="STRING" id="1450538.A0A2V5GW10"/>